<gene>
    <name evidence="1" type="ORF">GDO81_021004</name>
</gene>
<proteinExistence type="predicted"/>
<sequence>MESTNSPPDIALQGLLHEKTIEDLVRDRAPHPLYGLRSKSKELIRKGETIRELTRFERISSKSPSSELLSTHYRLLVTNQTKPLHLIQAGVKN</sequence>
<name>A0AAV6YW54_ENGPU</name>
<dbReference type="EMBL" id="WNYA01014948">
    <property type="protein sequence ID" value="KAG8539372.1"/>
    <property type="molecule type" value="Genomic_DNA"/>
</dbReference>
<comment type="caution">
    <text evidence="1">The sequence shown here is derived from an EMBL/GenBank/DDBJ whole genome shotgun (WGS) entry which is preliminary data.</text>
</comment>
<accession>A0AAV6YW54</accession>
<dbReference type="AlphaFoldDB" id="A0AAV6YW54"/>
<reference evidence="1" key="1">
    <citation type="thesis" date="2020" institute="ProQuest LLC" country="789 East Eisenhower Parkway, Ann Arbor, MI, USA">
        <title>Comparative Genomics and Chromosome Evolution.</title>
        <authorList>
            <person name="Mudd A.B."/>
        </authorList>
    </citation>
    <scope>NUCLEOTIDE SEQUENCE</scope>
    <source>
        <strain evidence="1">237g6f4</strain>
        <tissue evidence="1">Blood</tissue>
    </source>
</reference>
<keyword evidence="2" id="KW-1185">Reference proteome</keyword>
<evidence type="ECO:0000313" key="2">
    <source>
        <dbReference type="Proteomes" id="UP000824782"/>
    </source>
</evidence>
<evidence type="ECO:0000313" key="1">
    <source>
        <dbReference type="EMBL" id="KAG8539372.1"/>
    </source>
</evidence>
<organism evidence="1 2">
    <name type="scientific">Engystomops pustulosus</name>
    <name type="common">Tungara frog</name>
    <name type="synonym">Physalaemus pustulosus</name>
    <dbReference type="NCBI Taxonomy" id="76066"/>
    <lineage>
        <taxon>Eukaryota</taxon>
        <taxon>Metazoa</taxon>
        <taxon>Chordata</taxon>
        <taxon>Craniata</taxon>
        <taxon>Vertebrata</taxon>
        <taxon>Euteleostomi</taxon>
        <taxon>Amphibia</taxon>
        <taxon>Batrachia</taxon>
        <taxon>Anura</taxon>
        <taxon>Neobatrachia</taxon>
        <taxon>Hyloidea</taxon>
        <taxon>Leptodactylidae</taxon>
        <taxon>Leiuperinae</taxon>
        <taxon>Engystomops</taxon>
    </lineage>
</organism>
<protein>
    <submittedName>
        <fullName evidence="1">Uncharacterized protein</fullName>
    </submittedName>
</protein>
<dbReference type="Proteomes" id="UP000824782">
    <property type="component" value="Unassembled WGS sequence"/>
</dbReference>